<protein>
    <recommendedName>
        <fullName evidence="6">Small ribosomal subunit protein mS25</fullName>
    </recommendedName>
    <alternativeName>
        <fullName evidence="7">28S ribosomal protein S25, mitochondrial</fullName>
    </alternativeName>
</protein>
<evidence type="ECO:0000256" key="4">
    <source>
        <dbReference type="ARBA" id="ARBA00023128"/>
    </source>
</evidence>
<sequence>MPYLLGSHAIRRTRQYLDQGKLIFRKNVQIMTVHFNDKDIYHQGAKDFVYWNLCQVQYKNPNVQVLFYKNMFPTSFVRCWLDTGEDVLMDVFGKTNLEILNHLIKILGQPVSSKAEVRKDTIEKDIEIAKFGSGYKRHCICEIPGQVPCPAVIPLPKHMTGKYKSEHNLWPLK</sequence>
<dbReference type="InterPro" id="IPR036249">
    <property type="entry name" value="Thioredoxin-like_sf"/>
</dbReference>
<comment type="subcellular location">
    <subcellularLocation>
        <location evidence="1">Mitochondrion</location>
    </subcellularLocation>
</comment>
<dbReference type="OMA" id="FCICEVP"/>
<keyword evidence="4" id="KW-0496">Mitochondrion</keyword>
<evidence type="ECO:0000313" key="10">
    <source>
        <dbReference type="Proteomes" id="UP000054359"/>
    </source>
</evidence>
<proteinExistence type="inferred from homology"/>
<keyword evidence="5" id="KW-0687">Ribonucleoprotein</keyword>
<dbReference type="Proteomes" id="UP000054359">
    <property type="component" value="Unassembled WGS sequence"/>
</dbReference>
<evidence type="ECO:0000256" key="5">
    <source>
        <dbReference type="ARBA" id="ARBA00023274"/>
    </source>
</evidence>
<comment type="similarity">
    <text evidence="2">Belongs to the mitochondrion-specific ribosomal protein mS25 family.</text>
</comment>
<dbReference type="PANTHER" id="PTHR13274">
    <property type="entry name" value="MITOCHONDRIAL RIBOSOMAL PROTEIN S25"/>
    <property type="match status" value="1"/>
</dbReference>
<dbReference type="InterPro" id="IPR040049">
    <property type="entry name" value="Ribosomal_mS25/mL61"/>
</dbReference>
<evidence type="ECO:0000256" key="1">
    <source>
        <dbReference type="ARBA" id="ARBA00004173"/>
    </source>
</evidence>
<keyword evidence="3 9" id="KW-0689">Ribosomal protein</keyword>
<feature type="non-terminal residue" evidence="9">
    <location>
        <position position="173"/>
    </location>
</feature>
<dbReference type="SMART" id="SM00916">
    <property type="entry name" value="L51_S25_CI-B8"/>
    <property type="match status" value="1"/>
</dbReference>
<dbReference type="GO" id="GO:0005840">
    <property type="term" value="C:ribosome"/>
    <property type="evidence" value="ECO:0007669"/>
    <property type="project" value="UniProtKB-KW"/>
</dbReference>
<dbReference type="AlphaFoldDB" id="A0A087U9P3"/>
<dbReference type="GO" id="GO:1990904">
    <property type="term" value="C:ribonucleoprotein complex"/>
    <property type="evidence" value="ECO:0007669"/>
    <property type="project" value="UniProtKB-KW"/>
</dbReference>
<organism evidence="9 10">
    <name type="scientific">Stegodyphus mimosarum</name>
    <name type="common">African social velvet spider</name>
    <dbReference type="NCBI Taxonomy" id="407821"/>
    <lineage>
        <taxon>Eukaryota</taxon>
        <taxon>Metazoa</taxon>
        <taxon>Ecdysozoa</taxon>
        <taxon>Arthropoda</taxon>
        <taxon>Chelicerata</taxon>
        <taxon>Arachnida</taxon>
        <taxon>Araneae</taxon>
        <taxon>Araneomorphae</taxon>
        <taxon>Entelegynae</taxon>
        <taxon>Eresoidea</taxon>
        <taxon>Eresidae</taxon>
        <taxon>Stegodyphus</taxon>
    </lineage>
</organism>
<dbReference type="PANTHER" id="PTHR13274:SF2">
    <property type="entry name" value="SMALL RIBOSOMAL SUBUNIT PROTEIN MS25"/>
    <property type="match status" value="1"/>
</dbReference>
<reference evidence="9 10" key="1">
    <citation type="submission" date="2013-11" db="EMBL/GenBank/DDBJ databases">
        <title>Genome sequencing of Stegodyphus mimosarum.</title>
        <authorList>
            <person name="Bechsgaard J."/>
        </authorList>
    </citation>
    <scope>NUCLEOTIDE SEQUENCE [LARGE SCALE GENOMIC DNA]</scope>
</reference>
<dbReference type="OrthoDB" id="5919182at2759"/>
<gene>
    <name evidence="9" type="ORF">X975_16209</name>
</gene>
<evidence type="ECO:0000256" key="6">
    <source>
        <dbReference type="ARBA" id="ARBA00035139"/>
    </source>
</evidence>
<name>A0A087U9P3_STEMI</name>
<dbReference type="InterPro" id="IPR007741">
    <property type="entry name" value="Ribosomal_mL43/mS25/NADH_DH"/>
</dbReference>
<dbReference type="GO" id="GO:0003735">
    <property type="term" value="F:structural constituent of ribosome"/>
    <property type="evidence" value="ECO:0007669"/>
    <property type="project" value="InterPro"/>
</dbReference>
<evidence type="ECO:0000259" key="8">
    <source>
        <dbReference type="SMART" id="SM00916"/>
    </source>
</evidence>
<keyword evidence="10" id="KW-1185">Reference proteome</keyword>
<evidence type="ECO:0000256" key="2">
    <source>
        <dbReference type="ARBA" id="ARBA00008046"/>
    </source>
</evidence>
<dbReference type="Pfam" id="PF05047">
    <property type="entry name" value="L51_S25_CI-B8"/>
    <property type="match status" value="1"/>
</dbReference>
<dbReference type="EMBL" id="KK118866">
    <property type="protein sequence ID" value="KFM74082.1"/>
    <property type="molecule type" value="Genomic_DNA"/>
</dbReference>
<evidence type="ECO:0000313" key="9">
    <source>
        <dbReference type="EMBL" id="KFM74082.1"/>
    </source>
</evidence>
<dbReference type="SUPFAM" id="SSF52833">
    <property type="entry name" value="Thioredoxin-like"/>
    <property type="match status" value="1"/>
</dbReference>
<feature type="domain" description="Ribosomal protein/NADH dehydrogenase" evidence="8">
    <location>
        <begin position="39"/>
        <end position="110"/>
    </location>
</feature>
<evidence type="ECO:0000256" key="3">
    <source>
        <dbReference type="ARBA" id="ARBA00022980"/>
    </source>
</evidence>
<evidence type="ECO:0000256" key="7">
    <source>
        <dbReference type="ARBA" id="ARBA00035369"/>
    </source>
</evidence>
<accession>A0A087U9P3</accession>
<dbReference type="GO" id="GO:0005739">
    <property type="term" value="C:mitochondrion"/>
    <property type="evidence" value="ECO:0007669"/>
    <property type="project" value="UniProtKB-SubCell"/>
</dbReference>
<dbReference type="STRING" id="407821.A0A087U9P3"/>